<reference evidence="1" key="1">
    <citation type="submission" date="2021-05" db="EMBL/GenBank/DDBJ databases">
        <title>Comparative genomics of three Colletotrichum scovillei strains and genetic complementation revealed genes involved fungal growth and virulence on chili pepper.</title>
        <authorList>
            <person name="Hsieh D.-K."/>
            <person name="Chuang S.-C."/>
            <person name="Chen C.-Y."/>
            <person name="Chao Y.-T."/>
            <person name="Lu M.-Y.J."/>
            <person name="Lee M.-H."/>
            <person name="Shih M.-C."/>
        </authorList>
    </citation>
    <scope>NUCLEOTIDE SEQUENCE</scope>
    <source>
        <strain evidence="1">Coll-153</strain>
    </source>
</reference>
<keyword evidence="2" id="KW-1185">Reference proteome</keyword>
<accession>A0A9P7RGW7</accession>
<gene>
    <name evidence="1" type="ORF">JMJ77_008385</name>
</gene>
<sequence length="17" mass="1914">MWLTRGIVSHKTTATDP</sequence>
<name>A0A9P7RGW7_9PEZI</name>
<proteinExistence type="predicted"/>
<organism evidence="1 2">
    <name type="scientific">Colletotrichum scovillei</name>
    <dbReference type="NCBI Taxonomy" id="1209932"/>
    <lineage>
        <taxon>Eukaryota</taxon>
        <taxon>Fungi</taxon>
        <taxon>Dikarya</taxon>
        <taxon>Ascomycota</taxon>
        <taxon>Pezizomycotina</taxon>
        <taxon>Sordariomycetes</taxon>
        <taxon>Hypocreomycetidae</taxon>
        <taxon>Glomerellales</taxon>
        <taxon>Glomerellaceae</taxon>
        <taxon>Colletotrichum</taxon>
        <taxon>Colletotrichum acutatum species complex</taxon>
    </lineage>
</organism>
<protein>
    <submittedName>
        <fullName evidence="1">Uncharacterized protein</fullName>
    </submittedName>
</protein>
<dbReference type="EMBL" id="JAESDN010000002">
    <property type="protein sequence ID" value="KAG7055934.1"/>
    <property type="molecule type" value="Genomic_DNA"/>
</dbReference>
<dbReference type="Proteomes" id="UP000699042">
    <property type="component" value="Unassembled WGS sequence"/>
</dbReference>
<evidence type="ECO:0000313" key="2">
    <source>
        <dbReference type="Proteomes" id="UP000699042"/>
    </source>
</evidence>
<dbReference type="AlphaFoldDB" id="A0A9P7RGW7"/>
<comment type="caution">
    <text evidence="1">The sequence shown here is derived from an EMBL/GenBank/DDBJ whole genome shotgun (WGS) entry which is preliminary data.</text>
</comment>
<evidence type="ECO:0000313" key="1">
    <source>
        <dbReference type="EMBL" id="KAG7055934.1"/>
    </source>
</evidence>